<dbReference type="GO" id="GO:0004657">
    <property type="term" value="F:proline dehydrogenase activity"/>
    <property type="evidence" value="ECO:0007669"/>
    <property type="project" value="UniProtKB-ARBA"/>
</dbReference>
<dbReference type="GO" id="GO:0009898">
    <property type="term" value="C:cytoplasmic side of plasma membrane"/>
    <property type="evidence" value="ECO:0007669"/>
    <property type="project" value="TreeGrafter"/>
</dbReference>
<proteinExistence type="predicted"/>
<dbReference type="SUPFAM" id="SSF53720">
    <property type="entry name" value="ALDH-like"/>
    <property type="match status" value="1"/>
</dbReference>
<reference evidence="5 6" key="1">
    <citation type="submission" date="2019-08" db="EMBL/GenBank/DDBJ databases">
        <title>100 year-old enigma solved: identification of Planctomyces bekefii, the type genus and species of the phylum Planctomycetes.</title>
        <authorList>
            <person name="Svetlana D.N."/>
            <person name="Overmann J."/>
        </authorList>
    </citation>
    <scope>NUCLEOTIDE SEQUENCE [LARGE SCALE GENOMIC DNA]</scope>
    <source>
        <strain evidence="5">Phe10_nw2017</strain>
    </source>
</reference>
<dbReference type="InterPro" id="IPR016161">
    <property type="entry name" value="Ald_DH/histidinol_DH"/>
</dbReference>
<dbReference type="InterPro" id="IPR050485">
    <property type="entry name" value="Proline_metab_enzyme"/>
</dbReference>
<organism evidence="5 6">
    <name type="scientific">Planctomyces bekefii</name>
    <dbReference type="NCBI Taxonomy" id="1653850"/>
    <lineage>
        <taxon>Bacteria</taxon>
        <taxon>Pseudomonadati</taxon>
        <taxon>Planctomycetota</taxon>
        <taxon>Planctomycetia</taxon>
        <taxon>Planctomycetales</taxon>
        <taxon>Planctomycetaceae</taxon>
        <taxon>Planctomyces</taxon>
    </lineage>
</organism>
<evidence type="ECO:0000313" key="6">
    <source>
        <dbReference type="Proteomes" id="UP000321083"/>
    </source>
</evidence>
<evidence type="ECO:0000259" key="4">
    <source>
        <dbReference type="Pfam" id="PF01619"/>
    </source>
</evidence>
<dbReference type="InterPro" id="IPR016162">
    <property type="entry name" value="Ald_DH_N"/>
</dbReference>
<comment type="caution">
    <text evidence="5">The sequence shown here is derived from an EMBL/GenBank/DDBJ whole genome shotgun (WGS) entry which is preliminary data.</text>
</comment>
<feature type="domain" description="Aldehyde dehydrogenase" evidence="3">
    <location>
        <begin position="394"/>
        <end position="519"/>
    </location>
</feature>
<feature type="domain" description="Proline dehydrogenase" evidence="4">
    <location>
        <begin position="31"/>
        <end position="315"/>
    </location>
</feature>
<dbReference type="EMBL" id="SRHE01000475">
    <property type="protein sequence ID" value="TWW08862.1"/>
    <property type="molecule type" value="Genomic_DNA"/>
</dbReference>
<dbReference type="Pfam" id="PF00171">
    <property type="entry name" value="Aldedh"/>
    <property type="match status" value="1"/>
</dbReference>
<evidence type="ECO:0000256" key="2">
    <source>
        <dbReference type="ARBA" id="ARBA00023027"/>
    </source>
</evidence>
<dbReference type="PANTHER" id="PTHR42862">
    <property type="entry name" value="DELTA-1-PYRROLINE-5-CARBOXYLATE DEHYDROGENASE 1, ISOFORM A-RELATED"/>
    <property type="match status" value="1"/>
</dbReference>
<dbReference type="Pfam" id="PF01619">
    <property type="entry name" value="Pro_dh"/>
    <property type="match status" value="1"/>
</dbReference>
<dbReference type="AlphaFoldDB" id="A0A5C6M4C5"/>
<evidence type="ECO:0008006" key="7">
    <source>
        <dbReference type="Google" id="ProtNLM"/>
    </source>
</evidence>
<dbReference type="Gene3D" id="3.20.20.220">
    <property type="match status" value="1"/>
</dbReference>
<dbReference type="PANTHER" id="PTHR42862:SF1">
    <property type="entry name" value="DELTA-1-PYRROLINE-5-CARBOXYLATE DEHYDROGENASE 2, ISOFORM A-RELATED"/>
    <property type="match status" value="1"/>
</dbReference>
<evidence type="ECO:0000313" key="5">
    <source>
        <dbReference type="EMBL" id="TWW08862.1"/>
    </source>
</evidence>
<dbReference type="InterPro" id="IPR029041">
    <property type="entry name" value="FAD-linked_oxidoreductase-like"/>
</dbReference>
<reference evidence="5 6" key="2">
    <citation type="submission" date="2019-08" db="EMBL/GenBank/DDBJ databases">
        <authorList>
            <person name="Henke P."/>
        </authorList>
    </citation>
    <scope>NUCLEOTIDE SEQUENCE [LARGE SCALE GENOMIC DNA]</scope>
    <source>
        <strain evidence="5">Phe10_nw2017</strain>
    </source>
</reference>
<keyword evidence="1" id="KW-0560">Oxidoreductase</keyword>
<keyword evidence="2" id="KW-0520">NAD</keyword>
<dbReference type="SUPFAM" id="SSF51730">
    <property type="entry name" value="FAD-linked oxidoreductase"/>
    <property type="match status" value="1"/>
</dbReference>
<dbReference type="Gene3D" id="3.40.605.10">
    <property type="entry name" value="Aldehyde Dehydrogenase, Chain A, domain 1"/>
    <property type="match status" value="1"/>
</dbReference>
<evidence type="ECO:0000256" key="1">
    <source>
        <dbReference type="ARBA" id="ARBA00023002"/>
    </source>
</evidence>
<name>A0A5C6M4C5_9PLAN</name>
<keyword evidence="6" id="KW-1185">Reference proteome</keyword>
<sequence>MIREFLDWVINFSVKELAKTFICGSNIQQAKQSIKKLSLKNQLYTLDLLGELTLNKKEADKYFNDYKQLIQEIPSAHLSIKLSALEPHINILDFEIKKNNLSNKLRELFRLAITANASINIDTEHYFWKDFYFQILKEILMEDEFRSWTGAGIVVQAYLKDSQKDLEDWISWAKKRKSSISIRLVKGAYWDYEYAKAKQQNWQCPVFTQKFQSDINYEKLSEILLDNYNFVRPALASHNVRSLAHAINYALKKNIPKQAFEFQMLYGMLDELKDYFSENDYTLRIYLPYGDLVQGMSYLVRRLLENTANDSFLRQGFLDGSSEDLLLQDPNEKSFDLPKTPVDTGFENIANIDFSKSINHSKIQSEIKNLNNEFKLTQKYPCLIGDQKIFADKFFESVNPAKPSQVLGLISHGTEQDCNKAINRAKEIQKKWSHWDCSKRAELLKNVAHELEKNRFRLIALLCLEAGKPWVEADGEVSEAVDFLNYYAQESLELFSVDKLRSLPGEKNYNIYQPYGVSAKKNL</sequence>
<evidence type="ECO:0000259" key="3">
    <source>
        <dbReference type="Pfam" id="PF00171"/>
    </source>
</evidence>
<dbReference type="InterPro" id="IPR015590">
    <property type="entry name" value="Aldehyde_DH_dom"/>
</dbReference>
<dbReference type="Proteomes" id="UP000321083">
    <property type="component" value="Unassembled WGS sequence"/>
</dbReference>
<dbReference type="InterPro" id="IPR002872">
    <property type="entry name" value="Proline_DH_dom"/>
</dbReference>
<accession>A0A5C6M4C5</accession>
<dbReference type="GO" id="GO:0003842">
    <property type="term" value="F:L-glutamate gamma-semialdehyde dehydrogenase activity"/>
    <property type="evidence" value="ECO:0007669"/>
    <property type="project" value="TreeGrafter"/>
</dbReference>
<protein>
    <recommendedName>
        <fullName evidence="7">Proline dehydrogenase domain-containing protein</fullName>
    </recommendedName>
</protein>
<dbReference type="GO" id="GO:0010133">
    <property type="term" value="P:L-proline catabolic process to L-glutamate"/>
    <property type="evidence" value="ECO:0007669"/>
    <property type="project" value="TreeGrafter"/>
</dbReference>
<gene>
    <name evidence="5" type="ORF">E3A20_20090</name>
</gene>